<reference evidence="1 2" key="1">
    <citation type="journal article" date="2019" name="Nat. Ecol. Evol.">
        <title>Megaphylogeny resolves global patterns of mushroom evolution.</title>
        <authorList>
            <person name="Varga T."/>
            <person name="Krizsan K."/>
            <person name="Foldi C."/>
            <person name="Dima B."/>
            <person name="Sanchez-Garcia M."/>
            <person name="Sanchez-Ramirez S."/>
            <person name="Szollosi G.J."/>
            <person name="Szarkandi J.G."/>
            <person name="Papp V."/>
            <person name="Albert L."/>
            <person name="Andreopoulos W."/>
            <person name="Angelini C."/>
            <person name="Antonin V."/>
            <person name="Barry K.W."/>
            <person name="Bougher N.L."/>
            <person name="Buchanan P."/>
            <person name="Buyck B."/>
            <person name="Bense V."/>
            <person name="Catcheside P."/>
            <person name="Chovatia M."/>
            <person name="Cooper J."/>
            <person name="Damon W."/>
            <person name="Desjardin D."/>
            <person name="Finy P."/>
            <person name="Geml J."/>
            <person name="Haridas S."/>
            <person name="Hughes K."/>
            <person name="Justo A."/>
            <person name="Karasinski D."/>
            <person name="Kautmanova I."/>
            <person name="Kiss B."/>
            <person name="Kocsube S."/>
            <person name="Kotiranta H."/>
            <person name="LaButti K.M."/>
            <person name="Lechner B.E."/>
            <person name="Liimatainen K."/>
            <person name="Lipzen A."/>
            <person name="Lukacs Z."/>
            <person name="Mihaltcheva S."/>
            <person name="Morgado L.N."/>
            <person name="Niskanen T."/>
            <person name="Noordeloos M.E."/>
            <person name="Ohm R.A."/>
            <person name="Ortiz-Santana B."/>
            <person name="Ovrebo C."/>
            <person name="Racz N."/>
            <person name="Riley R."/>
            <person name="Savchenko A."/>
            <person name="Shiryaev A."/>
            <person name="Soop K."/>
            <person name="Spirin V."/>
            <person name="Szebenyi C."/>
            <person name="Tomsovsky M."/>
            <person name="Tulloss R.E."/>
            <person name="Uehling J."/>
            <person name="Grigoriev I.V."/>
            <person name="Vagvolgyi C."/>
            <person name="Papp T."/>
            <person name="Martin F.M."/>
            <person name="Miettinen O."/>
            <person name="Hibbett D.S."/>
            <person name="Nagy L.G."/>
        </authorList>
    </citation>
    <scope>NUCLEOTIDE SEQUENCE [LARGE SCALE GENOMIC DNA]</scope>
    <source>
        <strain evidence="1 2">CBS 166.37</strain>
    </source>
</reference>
<protein>
    <submittedName>
        <fullName evidence="1">Uncharacterized protein</fullName>
    </submittedName>
</protein>
<name>A0A5C3MH39_9AGAR</name>
<evidence type="ECO:0000313" key="1">
    <source>
        <dbReference type="EMBL" id="TFK43248.1"/>
    </source>
</evidence>
<dbReference type="EMBL" id="ML213591">
    <property type="protein sequence ID" value="TFK43248.1"/>
    <property type="molecule type" value="Genomic_DNA"/>
</dbReference>
<sequence>MKNCYMTGNRFFPPTCLLFYFTDAFRGVPLSIPMVTLIIRRGTTLSSHHVHMQ</sequence>
<gene>
    <name evidence="1" type="ORF">BDQ12DRAFT_674643</name>
</gene>
<proteinExistence type="predicted"/>
<dbReference type="Proteomes" id="UP000308652">
    <property type="component" value="Unassembled WGS sequence"/>
</dbReference>
<evidence type="ECO:0000313" key="2">
    <source>
        <dbReference type="Proteomes" id="UP000308652"/>
    </source>
</evidence>
<feature type="non-terminal residue" evidence="1">
    <location>
        <position position="53"/>
    </location>
</feature>
<keyword evidence="2" id="KW-1185">Reference proteome</keyword>
<dbReference type="AlphaFoldDB" id="A0A5C3MH39"/>
<dbReference type="OrthoDB" id="536211at2759"/>
<organism evidence="1 2">
    <name type="scientific">Crucibulum laeve</name>
    <dbReference type="NCBI Taxonomy" id="68775"/>
    <lineage>
        <taxon>Eukaryota</taxon>
        <taxon>Fungi</taxon>
        <taxon>Dikarya</taxon>
        <taxon>Basidiomycota</taxon>
        <taxon>Agaricomycotina</taxon>
        <taxon>Agaricomycetes</taxon>
        <taxon>Agaricomycetidae</taxon>
        <taxon>Agaricales</taxon>
        <taxon>Agaricineae</taxon>
        <taxon>Nidulariaceae</taxon>
        <taxon>Crucibulum</taxon>
    </lineage>
</organism>
<accession>A0A5C3MH39</accession>